<keyword evidence="9" id="KW-0472">Membrane</keyword>
<evidence type="ECO:0000256" key="8">
    <source>
        <dbReference type="ARBA" id="ARBA00022967"/>
    </source>
</evidence>
<dbReference type="SMART" id="SM00382">
    <property type="entry name" value="AAA"/>
    <property type="match status" value="1"/>
</dbReference>
<reference evidence="11" key="1">
    <citation type="submission" date="2019-09" db="EMBL/GenBank/DDBJ databases">
        <title>Characterisation of the sponge microbiome using genome-centric metagenomics.</title>
        <authorList>
            <person name="Engelberts J.P."/>
            <person name="Robbins S.J."/>
            <person name="De Goeij J.M."/>
            <person name="Aranda M."/>
            <person name="Bell S.C."/>
            <person name="Webster N.S."/>
        </authorList>
    </citation>
    <scope>NUCLEOTIDE SEQUENCE</scope>
    <source>
        <strain evidence="11">SB0662_bin_9</strain>
    </source>
</reference>
<dbReference type="GO" id="GO:0005886">
    <property type="term" value="C:plasma membrane"/>
    <property type="evidence" value="ECO:0007669"/>
    <property type="project" value="UniProtKB-SubCell"/>
</dbReference>
<dbReference type="GO" id="GO:0016887">
    <property type="term" value="F:ATP hydrolysis activity"/>
    <property type="evidence" value="ECO:0007669"/>
    <property type="project" value="InterPro"/>
</dbReference>
<keyword evidence="7 11" id="KW-0067">ATP-binding</keyword>
<evidence type="ECO:0000256" key="7">
    <source>
        <dbReference type="ARBA" id="ARBA00022840"/>
    </source>
</evidence>
<name>A0A6B1DRR3_9CHLR</name>
<organism evidence="11">
    <name type="scientific">Caldilineaceae bacterium SB0662_bin_9</name>
    <dbReference type="NCBI Taxonomy" id="2605258"/>
    <lineage>
        <taxon>Bacteria</taxon>
        <taxon>Bacillati</taxon>
        <taxon>Chloroflexota</taxon>
        <taxon>Caldilineae</taxon>
        <taxon>Caldilineales</taxon>
        <taxon>Caldilineaceae</taxon>
    </lineage>
</organism>
<dbReference type="InterPro" id="IPR050388">
    <property type="entry name" value="ABC_Ni/Peptide_Import"/>
</dbReference>
<dbReference type="SUPFAM" id="SSF52540">
    <property type="entry name" value="P-loop containing nucleoside triphosphate hydrolases"/>
    <property type="match status" value="1"/>
</dbReference>
<comment type="similarity">
    <text evidence="2">Belongs to the ABC transporter superfamily.</text>
</comment>
<evidence type="ECO:0000256" key="4">
    <source>
        <dbReference type="ARBA" id="ARBA00022475"/>
    </source>
</evidence>
<dbReference type="InterPro" id="IPR027417">
    <property type="entry name" value="P-loop_NTPase"/>
</dbReference>
<keyword evidence="5" id="KW-0997">Cell inner membrane</keyword>
<evidence type="ECO:0000256" key="9">
    <source>
        <dbReference type="ARBA" id="ARBA00023136"/>
    </source>
</evidence>
<dbReference type="GO" id="GO:0015833">
    <property type="term" value="P:peptide transport"/>
    <property type="evidence" value="ECO:0007669"/>
    <property type="project" value="InterPro"/>
</dbReference>
<dbReference type="AlphaFoldDB" id="A0A6B1DRR3"/>
<evidence type="ECO:0000256" key="1">
    <source>
        <dbReference type="ARBA" id="ARBA00004202"/>
    </source>
</evidence>
<evidence type="ECO:0000259" key="10">
    <source>
        <dbReference type="PROSITE" id="PS50893"/>
    </source>
</evidence>
<dbReference type="EMBL" id="VXPY01000028">
    <property type="protein sequence ID" value="MYD89566.1"/>
    <property type="molecule type" value="Genomic_DNA"/>
</dbReference>
<dbReference type="PANTHER" id="PTHR43297:SF14">
    <property type="entry name" value="ATPASE AAA-TYPE CORE DOMAIN-CONTAINING PROTEIN"/>
    <property type="match status" value="1"/>
</dbReference>
<evidence type="ECO:0000256" key="2">
    <source>
        <dbReference type="ARBA" id="ARBA00005417"/>
    </source>
</evidence>
<gene>
    <name evidence="11" type="ORF">F4Y08_04380</name>
</gene>
<comment type="subcellular location">
    <subcellularLocation>
        <location evidence="1">Cell membrane</location>
        <topology evidence="1">Peripheral membrane protein</topology>
    </subcellularLocation>
</comment>
<evidence type="ECO:0000256" key="5">
    <source>
        <dbReference type="ARBA" id="ARBA00022519"/>
    </source>
</evidence>
<keyword evidence="4" id="KW-1003">Cell membrane</keyword>
<dbReference type="PROSITE" id="PS50893">
    <property type="entry name" value="ABC_TRANSPORTER_2"/>
    <property type="match status" value="1"/>
</dbReference>
<dbReference type="GO" id="GO:0005524">
    <property type="term" value="F:ATP binding"/>
    <property type="evidence" value="ECO:0007669"/>
    <property type="project" value="UniProtKB-KW"/>
</dbReference>
<keyword evidence="8" id="KW-1278">Translocase</keyword>
<dbReference type="FunFam" id="3.40.50.300:FF:000016">
    <property type="entry name" value="Oligopeptide ABC transporter ATP-binding component"/>
    <property type="match status" value="1"/>
</dbReference>
<dbReference type="CDD" id="cd03257">
    <property type="entry name" value="ABC_NikE_OppD_transporters"/>
    <property type="match status" value="1"/>
</dbReference>
<evidence type="ECO:0000313" key="11">
    <source>
        <dbReference type="EMBL" id="MYD89566.1"/>
    </source>
</evidence>
<sequence length="346" mass="38272">MSNSQTNRSANAHADEAHRRILEIDDLAVHFLLERATVRAVNGVTLNLDRNSTLGIVGESGCGKSVTAHSIMRLVKSPPGKVVHGAIRYWPQDADTPVELTALDPTGSQIRHIRGSEISMIFQEPMTSLNPLHTVGRQIAESVALHQNLSRKDALDRAREMLALVRIASPEQRVREFPHQLSGGMRQRVMIALALSCNPQILIADEPTTALDVTVQAQILDLMNRLREEFESSIVLITHNLGVVSQMCDQIAVMYLGKVVEYGTARDIFKRSKHPYTEGLLNSVPVLGRRQRQLVPIEGMVPNAADKVIGCAFADRCPAVMNRCREAEPPLRETESGHLAACWLHE</sequence>
<keyword evidence="6" id="KW-0547">Nucleotide-binding</keyword>
<proteinExistence type="inferred from homology"/>
<dbReference type="NCBIfam" id="TIGR01727">
    <property type="entry name" value="oligo_HPY"/>
    <property type="match status" value="1"/>
</dbReference>
<comment type="caution">
    <text evidence="11">The sequence shown here is derived from an EMBL/GenBank/DDBJ whole genome shotgun (WGS) entry which is preliminary data.</text>
</comment>
<evidence type="ECO:0000256" key="6">
    <source>
        <dbReference type="ARBA" id="ARBA00022741"/>
    </source>
</evidence>
<dbReference type="InterPro" id="IPR013563">
    <property type="entry name" value="Oligopep_ABC_C"/>
</dbReference>
<keyword evidence="3" id="KW-0813">Transport</keyword>
<dbReference type="PROSITE" id="PS00211">
    <property type="entry name" value="ABC_TRANSPORTER_1"/>
    <property type="match status" value="1"/>
</dbReference>
<protein>
    <submittedName>
        <fullName evidence="11">ABC transporter ATP-binding protein</fullName>
    </submittedName>
</protein>
<dbReference type="Pfam" id="PF00005">
    <property type="entry name" value="ABC_tran"/>
    <property type="match status" value="1"/>
</dbReference>
<dbReference type="Pfam" id="PF08352">
    <property type="entry name" value="oligo_HPY"/>
    <property type="match status" value="1"/>
</dbReference>
<dbReference type="InterPro" id="IPR003593">
    <property type="entry name" value="AAA+_ATPase"/>
</dbReference>
<dbReference type="Gene3D" id="3.40.50.300">
    <property type="entry name" value="P-loop containing nucleotide triphosphate hydrolases"/>
    <property type="match status" value="1"/>
</dbReference>
<dbReference type="InterPro" id="IPR003439">
    <property type="entry name" value="ABC_transporter-like_ATP-bd"/>
</dbReference>
<evidence type="ECO:0000256" key="3">
    <source>
        <dbReference type="ARBA" id="ARBA00022448"/>
    </source>
</evidence>
<accession>A0A6B1DRR3</accession>
<dbReference type="InterPro" id="IPR017871">
    <property type="entry name" value="ABC_transporter-like_CS"/>
</dbReference>
<dbReference type="PANTHER" id="PTHR43297">
    <property type="entry name" value="OLIGOPEPTIDE TRANSPORT ATP-BINDING PROTEIN APPD"/>
    <property type="match status" value="1"/>
</dbReference>
<feature type="domain" description="ABC transporter" evidence="10">
    <location>
        <begin position="22"/>
        <end position="281"/>
    </location>
</feature>